<protein>
    <recommendedName>
        <fullName evidence="5">CW-type domain-containing protein</fullName>
    </recommendedName>
</protein>
<dbReference type="EMBL" id="CAXHTB010000015">
    <property type="protein sequence ID" value="CAL0320600.1"/>
    <property type="molecule type" value="Genomic_DNA"/>
</dbReference>
<name>A0AAV1XFW6_LUPLU</name>
<feature type="compositionally biased region" description="Basic and acidic residues" evidence="4">
    <location>
        <begin position="1088"/>
        <end position="1100"/>
    </location>
</feature>
<accession>A0AAV1XFW6</accession>
<feature type="compositionally biased region" description="Low complexity" evidence="4">
    <location>
        <begin position="1042"/>
        <end position="1052"/>
    </location>
</feature>
<feature type="compositionally biased region" description="Basic and acidic residues" evidence="4">
    <location>
        <begin position="863"/>
        <end position="889"/>
    </location>
</feature>
<dbReference type="Pfam" id="PF24756">
    <property type="entry name" value="THD_CWZF3-5-7"/>
    <property type="match status" value="1"/>
</dbReference>
<feature type="region of interest" description="Disordered" evidence="4">
    <location>
        <begin position="502"/>
        <end position="548"/>
    </location>
</feature>
<feature type="domain" description="CW-type" evidence="5">
    <location>
        <begin position="656"/>
        <end position="709"/>
    </location>
</feature>
<comment type="caution">
    <text evidence="6">The sequence shown here is derived from an EMBL/GenBank/DDBJ whole genome shotgun (WGS) entry which is preliminary data.</text>
</comment>
<evidence type="ECO:0000256" key="2">
    <source>
        <dbReference type="ARBA" id="ARBA00022771"/>
    </source>
</evidence>
<dbReference type="InterPro" id="IPR056406">
    <property type="entry name" value="THD_CWZF3/5/7"/>
</dbReference>
<dbReference type="PROSITE" id="PS51050">
    <property type="entry name" value="ZF_CW"/>
    <property type="match status" value="1"/>
</dbReference>
<evidence type="ECO:0000256" key="3">
    <source>
        <dbReference type="ARBA" id="ARBA00022833"/>
    </source>
</evidence>
<feature type="compositionally biased region" description="Polar residues" evidence="4">
    <location>
        <begin position="1053"/>
        <end position="1063"/>
    </location>
</feature>
<feature type="region of interest" description="Disordered" evidence="4">
    <location>
        <begin position="709"/>
        <end position="728"/>
    </location>
</feature>
<feature type="region of interest" description="Disordered" evidence="4">
    <location>
        <begin position="1212"/>
        <end position="1235"/>
    </location>
</feature>
<feature type="compositionally biased region" description="Basic and acidic residues" evidence="4">
    <location>
        <begin position="1119"/>
        <end position="1131"/>
    </location>
</feature>
<feature type="region of interest" description="Disordered" evidence="4">
    <location>
        <begin position="98"/>
        <end position="155"/>
    </location>
</feature>
<feature type="region of interest" description="Disordered" evidence="4">
    <location>
        <begin position="565"/>
        <end position="588"/>
    </location>
</feature>
<feature type="compositionally biased region" description="Basic and acidic residues" evidence="4">
    <location>
        <begin position="996"/>
        <end position="1016"/>
    </location>
</feature>
<feature type="region of interest" description="Disordered" evidence="4">
    <location>
        <begin position="860"/>
        <end position="1170"/>
    </location>
</feature>
<feature type="compositionally biased region" description="Polar residues" evidence="4">
    <location>
        <begin position="1142"/>
        <end position="1151"/>
    </location>
</feature>
<feature type="compositionally biased region" description="Basic and acidic residues" evidence="4">
    <location>
        <begin position="938"/>
        <end position="954"/>
    </location>
</feature>
<feature type="compositionally biased region" description="Polar residues" evidence="4">
    <location>
        <begin position="106"/>
        <end position="121"/>
    </location>
</feature>
<feature type="region of interest" description="Disordered" evidence="4">
    <location>
        <begin position="782"/>
        <end position="801"/>
    </location>
</feature>
<proteinExistence type="predicted"/>
<evidence type="ECO:0000259" key="5">
    <source>
        <dbReference type="PROSITE" id="PS51050"/>
    </source>
</evidence>
<keyword evidence="2" id="KW-0863">Zinc-finger</keyword>
<evidence type="ECO:0000256" key="4">
    <source>
        <dbReference type="SAM" id="MobiDB-lite"/>
    </source>
</evidence>
<keyword evidence="1" id="KW-0479">Metal-binding</keyword>
<sequence length="1685" mass="184198">MISVGNRDARKGLGFGVVVVGMREMEDCELEEGEACSYQNHEDDDANIDPDVALAYIGEKLQDVLGHLQKDFEGGVSAENLGSKFGGYGSFLPTYQRSPGWGHPRTPQNVHYQNTPRSPNKLQLEGGRGNTVPLSTGSQPLKLDPGSVSSSRLPDFKAPTVTDAITREKCMTSAEAFSSKYEPLNMNSTSIPDQKTLKVRIKMGLENLPTRKNVAIYSGLGLNESPSSSLDDSPSESEGLSREPQHGPLESPTSILQILTALPALLSPLSGDLIQLNEKETCRRESISVPVHVDDSESSGMLKRGSNILKGDQKLSGVKKMKSLGDHESSMEAKTFTKKNTQNGVLSRNGQGMDELTTEELVSKTLKLPLLSSSYSDTDDSVKNGICGTLKEANKNGMVREKTYSNHSQKGWMEPTSTEENGFVGRTKGSSGDLVQKVRVGPASTEVNGRTKGGLGKKVGDKGFVEDLSLHTAKDYHDRDKICDSVVAVPDVSKVRTISNAERIGPHKKSKGSHGTMVTDREKGKSKVGTPLVPKSKKRSDGSTSKYGTEDVRVKKDLGKASDTYRDFFGDSEEDEDRIDSPETPYGDKLKETKVVKGSTPAVNRGAKESSGGKIVDKPLTSDVYSKITTNVKYTGNVHGADAYNGKGGTVSVPSVAAKDNWVQCDRCHKWRLLPVGTNPDNLPEKWLCSMLNWLPEMNRCSFSEDETTKAVTELHQGPPPEGQSTLQHHDLHAVPVGKKKIVKEISNSANKDDSSQFYLKKNLNSSVKSRSLNDVNVSPVMSDASALPEKHRSKQRMLEQNPARGNLYDNALMYENAIAESYSVLANVLMFNDLLNFYDNIIFVAQNVLTGDTNNMKVKSRKNSDEDCFRPNKKSKIEGMHSTGKELILEQGWTPRNSSFTTTSVGKNQHGQKDRSSSRDSKYNQMDRLQVSVQITKDNRKGSLDEGSRDFGNHDSNGSIKKRKLKEYEDTQLQEGKVFVQEFGDSRKDKKARHSKSEGKEPGSSKGSGRADKKGSHTKNQKLRQYPESTLSQLSLGSVQTSAAATTSSSSKVSGSHKTIASFQEVKSSPVESVSSSPMRILNTDKSTNRELMWKDGSHDMAMVGSPRRCSDGEDGNGSDRSKTVKKDKSVIMAHKKSHESSMLDSQNKGVNHDSNAKSKAQTSPSPDIVTSNFINHGVNTIDQDGTYPDTGKSIDQCNGEDRNGVYHANLSHPRKTGKGSHLKDNSGSFKSGTNAERVRITGSPIQLQECPISEPKHGDGKVKLQKFGFKPDDSENIHIGKKGYTENEKGKKEDQLNRKHDIQEVGIDAMCKQEVLPAPRQNQLLDCDTERSSKRSFSERADQEVFGKGKLSLPPSGGDQVGTSARFPQPFVGLHKGNGNVEVDPPKINDASKLQKSQTRKADHQNGTQQIGSKHPMVNGHSSKELEAPSPIRKDTNSRTTANSALKEAKDLKHLADRLQNSGSTVERTGIYFQAALKFLHGASLLESSNNDNTNEMIRSKEIYSSTANLCEFCAREFEKSKDMAAAALAYKCMEVAYMRVIYSSNTSASRDRHELQTALQMVPLGESPSSSASDVDNVNNSTTADKVALSKSTSSPQIVGTHLIAARNRPNIVRLLSYAKDMNFAMEASRKSRHAIAAANSSRGEGKHGEGISSIKQALDFSFQDVEGLLRLVRLAMENIAR</sequence>
<feature type="compositionally biased region" description="Polar residues" evidence="4">
    <location>
        <begin position="1028"/>
        <end position="1041"/>
    </location>
</feature>
<dbReference type="Proteomes" id="UP001497480">
    <property type="component" value="Unassembled WGS sequence"/>
</dbReference>
<feature type="region of interest" description="Disordered" evidence="4">
    <location>
        <begin position="223"/>
        <end position="250"/>
    </location>
</feature>
<feature type="compositionally biased region" description="Basic and acidic residues" evidence="4">
    <location>
        <begin position="912"/>
        <end position="923"/>
    </location>
</feature>
<dbReference type="Pfam" id="PF07496">
    <property type="entry name" value="zf-CW"/>
    <property type="match status" value="1"/>
</dbReference>
<evidence type="ECO:0000256" key="1">
    <source>
        <dbReference type="ARBA" id="ARBA00022723"/>
    </source>
</evidence>
<organism evidence="6 7">
    <name type="scientific">Lupinus luteus</name>
    <name type="common">European yellow lupine</name>
    <dbReference type="NCBI Taxonomy" id="3873"/>
    <lineage>
        <taxon>Eukaryota</taxon>
        <taxon>Viridiplantae</taxon>
        <taxon>Streptophyta</taxon>
        <taxon>Embryophyta</taxon>
        <taxon>Tracheophyta</taxon>
        <taxon>Spermatophyta</taxon>
        <taxon>Magnoliopsida</taxon>
        <taxon>eudicotyledons</taxon>
        <taxon>Gunneridae</taxon>
        <taxon>Pentapetalae</taxon>
        <taxon>rosids</taxon>
        <taxon>fabids</taxon>
        <taxon>Fabales</taxon>
        <taxon>Fabaceae</taxon>
        <taxon>Papilionoideae</taxon>
        <taxon>50 kb inversion clade</taxon>
        <taxon>genistoids sensu lato</taxon>
        <taxon>core genistoids</taxon>
        <taxon>Genisteae</taxon>
        <taxon>Lupinus</taxon>
    </lineage>
</organism>
<dbReference type="GO" id="GO:0008270">
    <property type="term" value="F:zinc ion binding"/>
    <property type="evidence" value="ECO:0007669"/>
    <property type="project" value="UniProtKB-KW"/>
</dbReference>
<feature type="compositionally biased region" description="Basic and acidic residues" evidence="4">
    <location>
        <begin position="1424"/>
        <end position="1439"/>
    </location>
</feature>
<evidence type="ECO:0000313" key="6">
    <source>
        <dbReference type="EMBL" id="CAL0320600.1"/>
    </source>
</evidence>
<feature type="region of interest" description="Disordered" evidence="4">
    <location>
        <begin position="1350"/>
        <end position="1442"/>
    </location>
</feature>
<keyword evidence="7" id="KW-1185">Reference proteome</keyword>
<feature type="compositionally biased region" description="Low complexity" evidence="4">
    <location>
        <begin position="1066"/>
        <end position="1079"/>
    </location>
</feature>
<gene>
    <name evidence="6" type="ORF">LLUT_LOCUS21660</name>
</gene>
<feature type="compositionally biased region" description="Polar residues" evidence="4">
    <location>
        <begin position="895"/>
        <end position="910"/>
    </location>
</feature>
<feature type="compositionally biased region" description="Low complexity" evidence="4">
    <location>
        <begin position="225"/>
        <end position="238"/>
    </location>
</feature>
<feature type="compositionally biased region" description="Polar residues" evidence="4">
    <location>
        <begin position="1159"/>
        <end position="1170"/>
    </location>
</feature>
<dbReference type="InterPro" id="IPR055300">
    <property type="entry name" value="CWZF3/5/7"/>
</dbReference>
<dbReference type="PANTHER" id="PTHR46524:SF7">
    <property type="entry name" value="CW-TYPE ZINC FINGER"/>
    <property type="match status" value="1"/>
</dbReference>
<keyword evidence="3" id="KW-0862">Zinc</keyword>
<evidence type="ECO:0000313" key="7">
    <source>
        <dbReference type="Proteomes" id="UP001497480"/>
    </source>
</evidence>
<dbReference type="InterPro" id="IPR011124">
    <property type="entry name" value="Znf_CW"/>
</dbReference>
<dbReference type="Gene3D" id="3.30.40.100">
    <property type="match status" value="1"/>
</dbReference>
<reference evidence="6 7" key="1">
    <citation type="submission" date="2024-03" db="EMBL/GenBank/DDBJ databases">
        <authorList>
            <person name="Martinez-Hernandez J."/>
        </authorList>
    </citation>
    <scope>NUCLEOTIDE SEQUENCE [LARGE SCALE GENOMIC DNA]</scope>
</reference>
<dbReference type="PANTHER" id="PTHR46524">
    <property type="entry name" value="CW-TYPE ZINC FINGER"/>
    <property type="match status" value="1"/>
</dbReference>